<proteinExistence type="predicted"/>
<dbReference type="GO" id="GO:0016757">
    <property type="term" value="F:glycosyltransferase activity"/>
    <property type="evidence" value="ECO:0007669"/>
    <property type="project" value="InterPro"/>
</dbReference>
<dbReference type="InterPro" id="IPR001296">
    <property type="entry name" value="Glyco_trans_1"/>
</dbReference>
<feature type="domain" description="Glycosyltransferase subfamily 4-like N-terminal" evidence="2">
    <location>
        <begin position="26"/>
        <end position="208"/>
    </location>
</feature>
<dbReference type="RefSeq" id="WP_091990192.1">
    <property type="nucleotide sequence ID" value="NZ_FOLO01000058.1"/>
</dbReference>
<dbReference type="Pfam" id="PF00534">
    <property type="entry name" value="Glycos_transf_1"/>
    <property type="match status" value="1"/>
</dbReference>
<dbReference type="PANTHER" id="PTHR45947">
    <property type="entry name" value="SULFOQUINOVOSYL TRANSFERASE SQD2"/>
    <property type="match status" value="1"/>
</dbReference>
<dbReference type="Gene3D" id="3.40.50.2000">
    <property type="entry name" value="Glycogen Phosphorylase B"/>
    <property type="match status" value="2"/>
</dbReference>
<dbReference type="Proteomes" id="UP000198862">
    <property type="component" value="Unassembled WGS sequence"/>
</dbReference>
<evidence type="ECO:0000313" key="4">
    <source>
        <dbReference type="Proteomes" id="UP000198862"/>
    </source>
</evidence>
<reference evidence="3 4" key="1">
    <citation type="submission" date="2016-10" db="EMBL/GenBank/DDBJ databases">
        <authorList>
            <person name="de Groot N.N."/>
        </authorList>
    </citation>
    <scope>NUCLEOTIDE SEQUENCE [LARGE SCALE GENOMIC DNA]</scope>
    <source>
        <strain evidence="3 4">DSM 6059</strain>
    </source>
</reference>
<dbReference type="PANTHER" id="PTHR45947:SF3">
    <property type="entry name" value="SULFOQUINOVOSYL TRANSFERASE SQD2"/>
    <property type="match status" value="1"/>
</dbReference>
<sequence>MNPSLVNISESNQYALITSNMYRPSIGGIENSLYHLAQEYKALGYKVIIVTSDINNLNTDLPDYEIENGVEVYRYRACSGQGVLGFIKQVRNAFNLYKKLLNKYKPSVVVCRYHFNLVLLKLAGCNNIAYLIPGVVKNETQASMAQGLSGFSKLRAKLSFSFHVKLQNLALKQANKLFVFSQNMLSQVSELTNRQDIKVTKPGVSLSRFYPLSRTEKLIARKSLGHDTERHVFLCIGRHVKAKGFETAIRAIVDANNSNLELWLLGDGPLTDYFESLIIKLKCQKQVKLIGRQQCPEQYYKVADTFVMSSIYEPLGQTILEALATGLPIVAAPSTSNVVTASNEIIDTEHNFFSHEHSVHAFSHEFKKASQLSDDEYKKISEFNRKQAEIRFSWAALANDLIAETSNSTFKVESR</sequence>
<gene>
    <name evidence="3" type="ORF">SAMN02745724_04557</name>
</gene>
<dbReference type="InterPro" id="IPR050194">
    <property type="entry name" value="Glycosyltransferase_grp1"/>
</dbReference>
<feature type="domain" description="Glycosyl transferase family 1" evidence="1">
    <location>
        <begin position="220"/>
        <end position="386"/>
    </location>
</feature>
<keyword evidence="4" id="KW-1185">Reference proteome</keyword>
<dbReference type="AlphaFoldDB" id="A0A1I1SE90"/>
<protein>
    <submittedName>
        <fullName evidence="3">Glycosyltransferase involved in cell wall bisynthesis</fullName>
    </submittedName>
</protein>
<keyword evidence="3" id="KW-0808">Transferase</keyword>
<dbReference type="SUPFAM" id="SSF53756">
    <property type="entry name" value="UDP-Glycosyltransferase/glycogen phosphorylase"/>
    <property type="match status" value="1"/>
</dbReference>
<dbReference type="InterPro" id="IPR028098">
    <property type="entry name" value="Glyco_trans_4-like_N"/>
</dbReference>
<evidence type="ECO:0000259" key="1">
    <source>
        <dbReference type="Pfam" id="PF00534"/>
    </source>
</evidence>
<dbReference type="OrthoDB" id="4611853at2"/>
<dbReference type="STRING" id="1123010.SAMN02745724_04557"/>
<evidence type="ECO:0000313" key="3">
    <source>
        <dbReference type="EMBL" id="SFD44787.1"/>
    </source>
</evidence>
<dbReference type="EMBL" id="FOLO01000058">
    <property type="protein sequence ID" value="SFD44787.1"/>
    <property type="molecule type" value="Genomic_DNA"/>
</dbReference>
<dbReference type="CDD" id="cd03801">
    <property type="entry name" value="GT4_PimA-like"/>
    <property type="match status" value="1"/>
</dbReference>
<name>A0A1I1SE90_9GAMM</name>
<dbReference type="Pfam" id="PF13439">
    <property type="entry name" value="Glyco_transf_4"/>
    <property type="match status" value="1"/>
</dbReference>
<evidence type="ECO:0000259" key="2">
    <source>
        <dbReference type="Pfam" id="PF13439"/>
    </source>
</evidence>
<organism evidence="3 4">
    <name type="scientific">Pseudoalteromonas denitrificans DSM 6059</name>
    <dbReference type="NCBI Taxonomy" id="1123010"/>
    <lineage>
        <taxon>Bacteria</taxon>
        <taxon>Pseudomonadati</taxon>
        <taxon>Pseudomonadota</taxon>
        <taxon>Gammaproteobacteria</taxon>
        <taxon>Alteromonadales</taxon>
        <taxon>Pseudoalteromonadaceae</taxon>
        <taxon>Pseudoalteromonas</taxon>
    </lineage>
</organism>
<accession>A0A1I1SE90</accession>